<evidence type="ECO:0000256" key="1">
    <source>
        <dbReference type="SAM" id="MobiDB-lite"/>
    </source>
</evidence>
<accession>A0A367EI76</accession>
<evidence type="ECO:0000256" key="2">
    <source>
        <dbReference type="SAM" id="SignalP"/>
    </source>
</evidence>
<dbReference type="RefSeq" id="WP_114034043.1">
    <property type="nucleotide sequence ID" value="NZ_QOIL01000041.1"/>
</dbReference>
<proteinExistence type="predicted"/>
<evidence type="ECO:0000313" key="3">
    <source>
        <dbReference type="EMBL" id="RCG17774.1"/>
    </source>
</evidence>
<feature type="signal peptide" evidence="2">
    <location>
        <begin position="1"/>
        <end position="27"/>
    </location>
</feature>
<dbReference type="AlphaFoldDB" id="A0A367EI76"/>
<sequence length="134" mass="14065">MRRALTTLTVLLAAAPLTLAAPWPATAADAAPGSGPGPRHAAGRGDENAVGELLVETDRLPRTKLVRPKPGCYVLPRFPLLSLVTVTNGTNADAIIYSGENCKPGFLRPASRVRAGTISRHTLTGTYSLLVDQP</sequence>
<dbReference type="EMBL" id="QOIL01000041">
    <property type="protein sequence ID" value="RCG17774.1"/>
    <property type="molecule type" value="Genomic_DNA"/>
</dbReference>
<protein>
    <recommendedName>
        <fullName evidence="5">Secreted protein</fullName>
    </recommendedName>
</protein>
<keyword evidence="2" id="KW-0732">Signal</keyword>
<keyword evidence="4" id="KW-1185">Reference proteome</keyword>
<reference evidence="3 4" key="1">
    <citation type="submission" date="2018-06" db="EMBL/GenBank/DDBJ databases">
        <title>Sphaerisporangium craniellae sp. nov., isolated from a marine sponge in the South China Sea.</title>
        <authorList>
            <person name="Li L."/>
        </authorList>
    </citation>
    <scope>NUCLEOTIDE SEQUENCE [LARGE SCALE GENOMIC DNA]</scope>
    <source>
        <strain evidence="3 4">CCTCC AA 208026</strain>
    </source>
</reference>
<gene>
    <name evidence="3" type="ORF">DQ384_39650</name>
</gene>
<evidence type="ECO:0008006" key="5">
    <source>
        <dbReference type="Google" id="ProtNLM"/>
    </source>
</evidence>
<feature type="chain" id="PRO_5039054614" description="Secreted protein" evidence="2">
    <location>
        <begin position="28"/>
        <end position="134"/>
    </location>
</feature>
<evidence type="ECO:0000313" key="4">
    <source>
        <dbReference type="Proteomes" id="UP000253094"/>
    </source>
</evidence>
<feature type="region of interest" description="Disordered" evidence="1">
    <location>
        <begin position="27"/>
        <end position="49"/>
    </location>
</feature>
<name>A0A367EI76_9ACTN</name>
<comment type="caution">
    <text evidence="3">The sequence shown here is derived from an EMBL/GenBank/DDBJ whole genome shotgun (WGS) entry which is preliminary data.</text>
</comment>
<organism evidence="3 4">
    <name type="scientific">Sphaerisporangium album</name>
    <dbReference type="NCBI Taxonomy" id="509200"/>
    <lineage>
        <taxon>Bacteria</taxon>
        <taxon>Bacillati</taxon>
        <taxon>Actinomycetota</taxon>
        <taxon>Actinomycetes</taxon>
        <taxon>Streptosporangiales</taxon>
        <taxon>Streptosporangiaceae</taxon>
        <taxon>Sphaerisporangium</taxon>
    </lineage>
</organism>
<dbReference type="Proteomes" id="UP000253094">
    <property type="component" value="Unassembled WGS sequence"/>
</dbReference>